<name>A0A5K0UC92_9VIRU</name>
<proteinExistence type="predicted"/>
<comment type="caution">
    <text evidence="1">The sequence shown here is derived from an EMBL/GenBank/DDBJ whole genome shotgun (WGS) entry which is preliminary data.</text>
</comment>
<protein>
    <submittedName>
        <fullName evidence="1">Uncharacterized protein</fullName>
    </submittedName>
</protein>
<evidence type="ECO:0000313" key="1">
    <source>
        <dbReference type="EMBL" id="VBB18986.1"/>
    </source>
</evidence>
<organism evidence="1 2">
    <name type="scientific">Yasminevirus sp. GU-2018</name>
    <dbReference type="NCBI Taxonomy" id="2420051"/>
    <lineage>
        <taxon>Viruses</taxon>
        <taxon>Varidnaviria</taxon>
        <taxon>Bamfordvirae</taxon>
        <taxon>Nucleocytoviricota</taxon>
        <taxon>Megaviricetes</taxon>
        <taxon>Imitervirales</taxon>
        <taxon>Mimiviridae</taxon>
        <taxon>Klosneuvirinae</taxon>
        <taxon>Yasminevirus</taxon>
        <taxon>Yasminevirus saudimassiliense</taxon>
    </lineage>
</organism>
<keyword evidence="2" id="KW-1185">Reference proteome</keyword>
<evidence type="ECO:0000313" key="2">
    <source>
        <dbReference type="Proteomes" id="UP000594342"/>
    </source>
</evidence>
<accession>A0A5K0UC92</accession>
<dbReference type="EMBL" id="UPSH01000002">
    <property type="protein sequence ID" value="VBB18986.1"/>
    <property type="molecule type" value="Genomic_DNA"/>
</dbReference>
<sequence length="130" mass="14954">MSRTNQKSKSKATTKSQHNDDLCIMIDPDIVYFTHSRFRKQFTGCNKTIDQTLNEIRSGQITVNDIPKITVYTDDNHYYSQNNRRLYLFKTCKKEGLLHGDVVSVFVKRIPVKKSYSAETCSLTGKPCLP</sequence>
<dbReference type="Proteomes" id="UP000594342">
    <property type="component" value="Unassembled WGS sequence"/>
</dbReference>
<dbReference type="PANTHER" id="PTHR35378">
    <property type="entry name" value="UNNAMED PRODUCT"/>
    <property type="match status" value="1"/>
</dbReference>
<dbReference type="PANTHER" id="PTHR35378:SF1">
    <property type="entry name" value="C2H2-TYPE DOMAIN-CONTAINING PROTEIN"/>
    <property type="match status" value="1"/>
</dbReference>
<reference evidence="1 2" key="1">
    <citation type="submission" date="2018-10" db="EMBL/GenBank/DDBJ databases">
        <authorList>
            <consortium name="IHU Genomes"/>
        </authorList>
    </citation>
    <scope>NUCLEOTIDE SEQUENCE [LARGE SCALE GENOMIC DNA]</scope>
    <source>
        <strain evidence="1 2">A1</strain>
    </source>
</reference>
<gene>
    <name evidence="1" type="ORF">YASMINEVIRUS_1518</name>
</gene>